<evidence type="ECO:0000313" key="1">
    <source>
        <dbReference type="EMBL" id="KAJ7193727.1"/>
    </source>
</evidence>
<dbReference type="AlphaFoldDB" id="A0AAD6USD1"/>
<proteinExistence type="predicted"/>
<organism evidence="1 2">
    <name type="scientific">Mycena pura</name>
    <dbReference type="NCBI Taxonomy" id="153505"/>
    <lineage>
        <taxon>Eukaryota</taxon>
        <taxon>Fungi</taxon>
        <taxon>Dikarya</taxon>
        <taxon>Basidiomycota</taxon>
        <taxon>Agaricomycotina</taxon>
        <taxon>Agaricomycetes</taxon>
        <taxon>Agaricomycetidae</taxon>
        <taxon>Agaricales</taxon>
        <taxon>Marasmiineae</taxon>
        <taxon>Mycenaceae</taxon>
        <taxon>Mycena</taxon>
    </lineage>
</organism>
<comment type="caution">
    <text evidence="1">The sequence shown here is derived from an EMBL/GenBank/DDBJ whole genome shotgun (WGS) entry which is preliminary data.</text>
</comment>
<protein>
    <submittedName>
        <fullName evidence="1">Uncharacterized protein</fullName>
    </submittedName>
</protein>
<name>A0AAD6USD1_9AGAR</name>
<evidence type="ECO:0000313" key="2">
    <source>
        <dbReference type="Proteomes" id="UP001219525"/>
    </source>
</evidence>
<sequence>MCNFAPPDIIDPWRSRGRSIRLAHGGVCLRRKAIGALHAAVGTVCVARQRAGYVSLVTANHENMAHTRNPRVIHPRRAQRLRGTKCALEAGLLRCTCCADGAGFDGPAEGLLGI</sequence>
<gene>
    <name evidence="1" type="ORF">GGX14DRAFT_405296</name>
</gene>
<keyword evidence="2" id="KW-1185">Reference proteome</keyword>
<reference evidence="1" key="1">
    <citation type="submission" date="2023-03" db="EMBL/GenBank/DDBJ databases">
        <title>Massive genome expansion in bonnet fungi (Mycena s.s.) driven by repeated elements and novel gene families across ecological guilds.</title>
        <authorList>
            <consortium name="Lawrence Berkeley National Laboratory"/>
            <person name="Harder C.B."/>
            <person name="Miyauchi S."/>
            <person name="Viragh M."/>
            <person name="Kuo A."/>
            <person name="Thoen E."/>
            <person name="Andreopoulos B."/>
            <person name="Lu D."/>
            <person name="Skrede I."/>
            <person name="Drula E."/>
            <person name="Henrissat B."/>
            <person name="Morin E."/>
            <person name="Kohler A."/>
            <person name="Barry K."/>
            <person name="LaButti K."/>
            <person name="Morin E."/>
            <person name="Salamov A."/>
            <person name="Lipzen A."/>
            <person name="Mereny Z."/>
            <person name="Hegedus B."/>
            <person name="Baldrian P."/>
            <person name="Stursova M."/>
            <person name="Weitz H."/>
            <person name="Taylor A."/>
            <person name="Grigoriev I.V."/>
            <person name="Nagy L.G."/>
            <person name="Martin F."/>
            <person name="Kauserud H."/>
        </authorList>
    </citation>
    <scope>NUCLEOTIDE SEQUENCE</scope>
    <source>
        <strain evidence="1">9144</strain>
    </source>
</reference>
<dbReference type="EMBL" id="JARJCW010000105">
    <property type="protein sequence ID" value="KAJ7193727.1"/>
    <property type="molecule type" value="Genomic_DNA"/>
</dbReference>
<accession>A0AAD6USD1</accession>
<dbReference type="Proteomes" id="UP001219525">
    <property type="component" value="Unassembled WGS sequence"/>
</dbReference>